<sequence>MSRTTIVYLTHQKVLSPINSPKTINYMLFDIKEVSRFTTKLSSEPSVISTSHAEKKVSIESLIDKISLFDIEDRYDLGILIEVIVKSDIPQSIEENTSLCITSLLFDRDLLLEELEVAFINSIQKEYSKVKIGKVCGLNEAQYFAFRELLGQDTALREGQHRYISHNALRDFFESHILINRWCLIRDLDIDDVVAKLNDSKISFAYPSLLKHGIFIIPKSSSHLL</sequence>
<gene>
    <name evidence="1" type="ORF">PGX00_02755</name>
</gene>
<keyword evidence="2" id="KW-1185">Reference proteome</keyword>
<protein>
    <submittedName>
        <fullName evidence="1">Uncharacterized protein</fullName>
    </submittedName>
</protein>
<dbReference type="RefSeq" id="WP_272132631.1">
    <property type="nucleotide sequence ID" value="NZ_JAQLOI010000001.1"/>
</dbReference>
<evidence type="ECO:0000313" key="2">
    <source>
        <dbReference type="Proteomes" id="UP001210678"/>
    </source>
</evidence>
<comment type="caution">
    <text evidence="1">The sequence shown here is derived from an EMBL/GenBank/DDBJ whole genome shotgun (WGS) entry which is preliminary data.</text>
</comment>
<name>A0ABT4YME6_9VIBR</name>
<dbReference type="Proteomes" id="UP001210678">
    <property type="component" value="Unassembled WGS sequence"/>
</dbReference>
<proteinExistence type="predicted"/>
<evidence type="ECO:0000313" key="1">
    <source>
        <dbReference type="EMBL" id="MDB1122690.1"/>
    </source>
</evidence>
<reference evidence="1 2" key="1">
    <citation type="submission" date="2023-01" db="EMBL/GenBank/DDBJ databases">
        <title>Vibrio sp. KJ40-1 sp.nov, isolated from marine algae.</title>
        <authorList>
            <person name="Butt M."/>
            <person name="Kim J.M.J."/>
            <person name="Jeon C.O.C."/>
        </authorList>
    </citation>
    <scope>NUCLEOTIDE SEQUENCE [LARGE SCALE GENOMIC DNA]</scope>
    <source>
        <strain evidence="1 2">KJ40-1</strain>
    </source>
</reference>
<organism evidence="1 2">
    <name type="scientific">Vibrio algarum</name>
    <dbReference type="NCBI Taxonomy" id="3020714"/>
    <lineage>
        <taxon>Bacteria</taxon>
        <taxon>Pseudomonadati</taxon>
        <taxon>Pseudomonadota</taxon>
        <taxon>Gammaproteobacteria</taxon>
        <taxon>Vibrionales</taxon>
        <taxon>Vibrionaceae</taxon>
        <taxon>Vibrio</taxon>
    </lineage>
</organism>
<dbReference type="EMBL" id="JAQLOI010000001">
    <property type="protein sequence ID" value="MDB1122690.1"/>
    <property type="molecule type" value="Genomic_DNA"/>
</dbReference>
<accession>A0ABT4YME6</accession>